<keyword evidence="9" id="KW-1185">Reference proteome</keyword>
<keyword evidence="6" id="KW-0539">Nucleus</keyword>
<keyword evidence="4" id="KW-0227">DNA damage</keyword>
<organism evidence="8 9">
    <name type="scientific">Kingdonia uniflora</name>
    <dbReference type="NCBI Taxonomy" id="39325"/>
    <lineage>
        <taxon>Eukaryota</taxon>
        <taxon>Viridiplantae</taxon>
        <taxon>Streptophyta</taxon>
        <taxon>Embryophyta</taxon>
        <taxon>Tracheophyta</taxon>
        <taxon>Spermatophyta</taxon>
        <taxon>Magnoliopsida</taxon>
        <taxon>Ranunculales</taxon>
        <taxon>Circaeasteraceae</taxon>
        <taxon>Kingdonia</taxon>
    </lineage>
</organism>
<dbReference type="Proteomes" id="UP000541444">
    <property type="component" value="Unassembled WGS sequence"/>
</dbReference>
<name>A0A7J7NIM3_9MAGN</name>
<dbReference type="Pfam" id="PF18439">
    <property type="entry name" value="zf_UBZ"/>
    <property type="match status" value="1"/>
</dbReference>
<feature type="domain" description="UBZ3-type" evidence="7">
    <location>
        <begin position="50"/>
        <end position="87"/>
    </location>
</feature>
<evidence type="ECO:0000313" key="8">
    <source>
        <dbReference type="EMBL" id="KAF6167069.1"/>
    </source>
</evidence>
<evidence type="ECO:0000256" key="6">
    <source>
        <dbReference type="ARBA" id="ARBA00023242"/>
    </source>
</evidence>
<gene>
    <name evidence="8" type="ORF">GIB67_041324</name>
</gene>
<keyword evidence="3" id="KW-0479">Metal-binding</keyword>
<dbReference type="GO" id="GO:0006281">
    <property type="term" value="P:DNA repair"/>
    <property type="evidence" value="ECO:0007669"/>
    <property type="project" value="UniProtKB-KW"/>
</dbReference>
<dbReference type="PROSITE" id="PS51907">
    <property type="entry name" value="ZF_UBZ3"/>
    <property type="match status" value="1"/>
</dbReference>
<evidence type="ECO:0000256" key="3">
    <source>
        <dbReference type="ARBA" id="ARBA00022723"/>
    </source>
</evidence>
<reference evidence="8 9" key="1">
    <citation type="journal article" date="2020" name="IScience">
        <title>Genome Sequencing of the Endangered Kingdonia uniflora (Circaeasteraceae, Ranunculales) Reveals Potential Mechanisms of Evolutionary Specialization.</title>
        <authorList>
            <person name="Sun Y."/>
            <person name="Deng T."/>
            <person name="Zhang A."/>
            <person name="Moore M.J."/>
            <person name="Landis J.B."/>
            <person name="Lin N."/>
            <person name="Zhang H."/>
            <person name="Zhang X."/>
            <person name="Huang J."/>
            <person name="Zhang X."/>
            <person name="Sun H."/>
            <person name="Wang H."/>
        </authorList>
    </citation>
    <scope>NUCLEOTIDE SEQUENCE [LARGE SCALE GENOMIC DNA]</scope>
    <source>
        <strain evidence="8">TB1705</strain>
        <tissue evidence="8">Leaf</tissue>
    </source>
</reference>
<keyword evidence="5" id="KW-0234">DNA repair</keyword>
<comment type="subcellular location">
    <subcellularLocation>
        <location evidence="1">Nucleus</location>
    </subcellularLocation>
</comment>
<evidence type="ECO:0000256" key="2">
    <source>
        <dbReference type="ARBA" id="ARBA00022679"/>
    </source>
</evidence>
<dbReference type="OrthoDB" id="2402896at2759"/>
<dbReference type="InterPro" id="IPR041298">
    <property type="entry name" value="UBZ3"/>
</dbReference>
<dbReference type="PANTHER" id="PTHR46328">
    <property type="entry name" value="FAR-RED IMPAIRED RESPONSIVE (FAR1) FAMILY PROTEIN-RELATED"/>
    <property type="match status" value="1"/>
</dbReference>
<accession>A0A7J7NIM3</accession>
<evidence type="ECO:0000313" key="9">
    <source>
        <dbReference type="Proteomes" id="UP000541444"/>
    </source>
</evidence>
<evidence type="ECO:0000259" key="7">
    <source>
        <dbReference type="PROSITE" id="PS51907"/>
    </source>
</evidence>
<sequence>MFPVFFSSSPSERELKSCCFPASYIESLDEGPKHLEETRILSANPKEHSLWFDDYKCSLCGAELPPSFVEERQEHSDYHFAQLLQKEESKQNCRYLMQGVRSMGFMIIEWVCNLFNGCFGVEKDDGYDNEVIPLVSPPNEEVDEDTEMEDLVEPDWSKVIGDESTPKAANERTMGVCFVTPPDCAIDSLFVEAPYEGQTFNTVDDACSYYEQYKGKQGFSRKKRNSIKRPRSDEIRIVQFSCLSNGLSKKNKTINPDRSEQDGKKCSFYQCRCKATFNINWKEKLGKFVVTSFSDVHNHKLVSPHNHHRMKINRFFSEATKNLTETLSFTTFQ</sequence>
<dbReference type="AlphaFoldDB" id="A0A7J7NIM3"/>
<proteinExistence type="predicted"/>
<dbReference type="Pfam" id="PF03101">
    <property type="entry name" value="FAR1"/>
    <property type="match status" value="1"/>
</dbReference>
<dbReference type="GO" id="GO:0005634">
    <property type="term" value="C:nucleus"/>
    <property type="evidence" value="ECO:0007669"/>
    <property type="project" value="UniProtKB-SubCell"/>
</dbReference>
<evidence type="ECO:0000256" key="1">
    <source>
        <dbReference type="ARBA" id="ARBA00004123"/>
    </source>
</evidence>
<dbReference type="EMBL" id="JACGCM010000766">
    <property type="protein sequence ID" value="KAF6167069.1"/>
    <property type="molecule type" value="Genomic_DNA"/>
</dbReference>
<dbReference type="InterPro" id="IPR004330">
    <property type="entry name" value="FAR1_DNA_bnd_dom"/>
</dbReference>
<evidence type="ECO:0000256" key="5">
    <source>
        <dbReference type="ARBA" id="ARBA00023204"/>
    </source>
</evidence>
<evidence type="ECO:0000256" key="4">
    <source>
        <dbReference type="ARBA" id="ARBA00022763"/>
    </source>
</evidence>
<dbReference type="GO" id="GO:0016740">
    <property type="term" value="F:transferase activity"/>
    <property type="evidence" value="ECO:0007669"/>
    <property type="project" value="UniProtKB-KW"/>
</dbReference>
<protein>
    <recommendedName>
        <fullName evidence="7">UBZ3-type domain-containing protein</fullName>
    </recommendedName>
</protein>
<keyword evidence="2" id="KW-0808">Transferase</keyword>
<comment type="caution">
    <text evidence="8">The sequence shown here is derived from an EMBL/GenBank/DDBJ whole genome shotgun (WGS) entry which is preliminary data.</text>
</comment>
<dbReference type="GO" id="GO:0046872">
    <property type="term" value="F:metal ion binding"/>
    <property type="evidence" value="ECO:0007669"/>
    <property type="project" value="UniProtKB-KW"/>
</dbReference>